<reference evidence="6 7" key="1">
    <citation type="submission" date="2016-10" db="EMBL/GenBank/DDBJ databases">
        <authorList>
            <person name="de Groot N.N."/>
        </authorList>
    </citation>
    <scope>NUCLEOTIDE SEQUENCE [LARGE SCALE GENOMIC DNA]</scope>
    <source>
        <strain evidence="6 7">NE2</strain>
    </source>
</reference>
<dbReference type="Pfam" id="PF04588">
    <property type="entry name" value="HIG_1_N"/>
    <property type="match status" value="1"/>
</dbReference>
<dbReference type="InterPro" id="IPR007667">
    <property type="entry name" value="Hypoxia_induced_domain"/>
</dbReference>
<keyword evidence="7" id="KW-1185">Reference proteome</keyword>
<keyword evidence="1 4" id="KW-0812">Transmembrane</keyword>
<feature type="transmembrane region" description="Helical" evidence="4">
    <location>
        <begin position="40"/>
        <end position="60"/>
    </location>
</feature>
<evidence type="ECO:0000259" key="5">
    <source>
        <dbReference type="PROSITE" id="PS51503"/>
    </source>
</evidence>
<evidence type="ECO:0000256" key="2">
    <source>
        <dbReference type="ARBA" id="ARBA00022989"/>
    </source>
</evidence>
<dbReference type="Gene3D" id="6.10.140.1320">
    <property type="match status" value="1"/>
</dbReference>
<name>A0A1I4BHX3_9HYPH</name>
<dbReference type="PROSITE" id="PS51503">
    <property type="entry name" value="HIG1"/>
    <property type="match status" value="1"/>
</dbReference>
<feature type="domain" description="HIG1" evidence="5">
    <location>
        <begin position="1"/>
        <end position="64"/>
    </location>
</feature>
<evidence type="ECO:0000313" key="6">
    <source>
        <dbReference type="EMBL" id="SFK68472.1"/>
    </source>
</evidence>
<evidence type="ECO:0000256" key="1">
    <source>
        <dbReference type="ARBA" id="ARBA00022692"/>
    </source>
</evidence>
<keyword evidence="3 4" id="KW-0472">Membrane</keyword>
<organism evidence="6 7">
    <name type="scientific">Methylocapsa palsarum</name>
    <dbReference type="NCBI Taxonomy" id="1612308"/>
    <lineage>
        <taxon>Bacteria</taxon>
        <taxon>Pseudomonadati</taxon>
        <taxon>Pseudomonadota</taxon>
        <taxon>Alphaproteobacteria</taxon>
        <taxon>Hyphomicrobiales</taxon>
        <taxon>Beijerinckiaceae</taxon>
        <taxon>Methylocapsa</taxon>
    </lineage>
</organism>
<dbReference type="Proteomes" id="UP000198755">
    <property type="component" value="Unassembled WGS sequence"/>
</dbReference>
<evidence type="ECO:0000313" key="7">
    <source>
        <dbReference type="Proteomes" id="UP000198755"/>
    </source>
</evidence>
<dbReference type="RefSeq" id="WP_091685085.1">
    <property type="nucleotide sequence ID" value="NZ_FOSN01000015.1"/>
</dbReference>
<protein>
    <submittedName>
        <fullName evidence="6">Hypoxia induced protein conserved region</fullName>
    </submittedName>
</protein>
<sequence length="64" mass="7014">MTNFGNLFVGLATGAVALVLVLGLINLLRGGSPDLSQKLMRWRIGLQLFAIIVIMGVLWFRART</sequence>
<proteinExistence type="predicted"/>
<dbReference type="NCBIfam" id="NF033233">
    <property type="entry name" value="twin_helix"/>
    <property type="match status" value="1"/>
</dbReference>
<accession>A0A1I4BHX3</accession>
<keyword evidence="2 4" id="KW-1133">Transmembrane helix</keyword>
<feature type="transmembrane region" description="Helical" evidence="4">
    <location>
        <begin position="6"/>
        <end position="28"/>
    </location>
</feature>
<dbReference type="OrthoDB" id="7951376at2"/>
<evidence type="ECO:0000256" key="3">
    <source>
        <dbReference type="ARBA" id="ARBA00023136"/>
    </source>
</evidence>
<dbReference type="AlphaFoldDB" id="A0A1I4BHX3"/>
<evidence type="ECO:0000256" key="4">
    <source>
        <dbReference type="SAM" id="Phobius"/>
    </source>
</evidence>
<dbReference type="EMBL" id="FOSN01000015">
    <property type="protein sequence ID" value="SFK68472.1"/>
    <property type="molecule type" value="Genomic_DNA"/>
</dbReference>
<gene>
    <name evidence="6" type="ORF">SAMN05444581_11521</name>
</gene>
<dbReference type="STRING" id="1612308.SAMN05444581_11521"/>